<protein>
    <submittedName>
        <fullName evidence="2">Uncharacterized protein</fullName>
    </submittedName>
</protein>
<organism evidence="2 3">
    <name type="scientific">Phanerochaete carnosa (strain HHB-10118-sp)</name>
    <name type="common">White-rot fungus</name>
    <name type="synonym">Peniophora carnosa</name>
    <dbReference type="NCBI Taxonomy" id="650164"/>
    <lineage>
        <taxon>Eukaryota</taxon>
        <taxon>Fungi</taxon>
        <taxon>Dikarya</taxon>
        <taxon>Basidiomycota</taxon>
        <taxon>Agaricomycotina</taxon>
        <taxon>Agaricomycetes</taxon>
        <taxon>Polyporales</taxon>
        <taxon>Phanerochaetaceae</taxon>
        <taxon>Phanerochaete</taxon>
    </lineage>
</organism>
<dbReference type="OrthoDB" id="3267359at2759"/>
<dbReference type="GeneID" id="18911241"/>
<feature type="compositionally biased region" description="Basic and acidic residues" evidence="1">
    <location>
        <begin position="28"/>
        <end position="53"/>
    </location>
</feature>
<dbReference type="AlphaFoldDB" id="K5W2C0"/>
<evidence type="ECO:0000256" key="1">
    <source>
        <dbReference type="SAM" id="MobiDB-lite"/>
    </source>
</evidence>
<evidence type="ECO:0000313" key="2">
    <source>
        <dbReference type="EMBL" id="EKM53049.1"/>
    </source>
</evidence>
<dbReference type="HOGENOM" id="CLU_3069443_0_0_1"/>
<evidence type="ECO:0000313" key="3">
    <source>
        <dbReference type="Proteomes" id="UP000008370"/>
    </source>
</evidence>
<reference evidence="2 3" key="1">
    <citation type="journal article" date="2012" name="BMC Genomics">
        <title>Comparative genomics of the white-rot fungi, Phanerochaete carnosa and P. chrysosporium, to elucidate the genetic basis of the distinct wood types they colonize.</title>
        <authorList>
            <person name="Suzuki H."/>
            <person name="MacDonald J."/>
            <person name="Syed K."/>
            <person name="Salamov A."/>
            <person name="Hori C."/>
            <person name="Aerts A."/>
            <person name="Henrissat B."/>
            <person name="Wiebenga A."/>
            <person name="vanKuyk P.A."/>
            <person name="Barry K."/>
            <person name="Lindquist E."/>
            <person name="LaButti K."/>
            <person name="Lapidus A."/>
            <person name="Lucas S."/>
            <person name="Coutinho P."/>
            <person name="Gong Y."/>
            <person name="Samejima M."/>
            <person name="Mahadevan R."/>
            <person name="Abou-Zaid M."/>
            <person name="de Vries R.P."/>
            <person name="Igarashi K."/>
            <person name="Yadav J.S."/>
            <person name="Grigoriev I.V."/>
            <person name="Master E.R."/>
        </authorList>
    </citation>
    <scope>NUCLEOTIDE SEQUENCE [LARGE SCALE GENOMIC DNA]</scope>
    <source>
        <strain evidence="2 3">HHB-10118-sp</strain>
    </source>
</reference>
<accession>K5W2C0</accession>
<keyword evidence="3" id="KW-1185">Reference proteome</keyword>
<proteinExistence type="predicted"/>
<dbReference type="EMBL" id="JH930474">
    <property type="protein sequence ID" value="EKM53049.1"/>
    <property type="molecule type" value="Genomic_DNA"/>
</dbReference>
<name>K5W2C0_PHACS</name>
<gene>
    <name evidence="2" type="ORF">PHACADRAFT_197479</name>
</gene>
<feature type="region of interest" description="Disordered" evidence="1">
    <location>
        <begin position="1"/>
        <end position="53"/>
    </location>
</feature>
<dbReference type="InParanoid" id="K5W2C0"/>
<dbReference type="Proteomes" id="UP000008370">
    <property type="component" value="Unassembled WGS sequence"/>
</dbReference>
<sequence>MHLKQINKETPEGSSRRKPTELAAMLKAEWDQKTPDEKNKCTREARKELKEQH</sequence>
<feature type="compositionally biased region" description="Basic and acidic residues" evidence="1">
    <location>
        <begin position="1"/>
        <end position="20"/>
    </location>
</feature>
<dbReference type="KEGG" id="pco:PHACADRAFT_197479"/>
<dbReference type="RefSeq" id="XP_007397754.1">
    <property type="nucleotide sequence ID" value="XM_007397692.1"/>
</dbReference>